<protein>
    <submittedName>
        <fullName evidence="1">Uncharacterized protein</fullName>
    </submittedName>
</protein>
<reference evidence="1" key="1">
    <citation type="submission" date="2020-11" db="EMBL/GenBank/DDBJ databases">
        <authorList>
            <person name="Tran Van P."/>
        </authorList>
    </citation>
    <scope>NUCLEOTIDE SEQUENCE</scope>
</reference>
<dbReference type="AlphaFoldDB" id="A0A7R9HRV5"/>
<dbReference type="EMBL" id="OB795971">
    <property type="protein sequence ID" value="CAD7432907.1"/>
    <property type="molecule type" value="Genomic_DNA"/>
</dbReference>
<gene>
    <name evidence="1" type="ORF">TMSB3V08_LOCUS9599</name>
</gene>
<accession>A0A7R9HRV5</accession>
<proteinExistence type="predicted"/>
<organism evidence="1">
    <name type="scientific">Timema monikensis</name>
    <dbReference type="NCBI Taxonomy" id="170555"/>
    <lineage>
        <taxon>Eukaryota</taxon>
        <taxon>Metazoa</taxon>
        <taxon>Ecdysozoa</taxon>
        <taxon>Arthropoda</taxon>
        <taxon>Hexapoda</taxon>
        <taxon>Insecta</taxon>
        <taxon>Pterygota</taxon>
        <taxon>Neoptera</taxon>
        <taxon>Polyneoptera</taxon>
        <taxon>Phasmatodea</taxon>
        <taxon>Timematodea</taxon>
        <taxon>Timematoidea</taxon>
        <taxon>Timematidae</taxon>
        <taxon>Timema</taxon>
    </lineage>
</organism>
<sequence length="108" mass="12564">MEGDPCRVIYLKLVETQPPHKCRIGATFGKQDNQEVGTIYSRQPLRPDPKENLDIFAAWKISSALFKDKSASEHILRQLRIFDSHHNVEETMQLEFGVAWCRETRHEV</sequence>
<evidence type="ECO:0000313" key="1">
    <source>
        <dbReference type="EMBL" id="CAD7432907.1"/>
    </source>
</evidence>
<name>A0A7R9HRV5_9NEOP</name>